<evidence type="ECO:0000313" key="2">
    <source>
        <dbReference type="EMBL" id="CAD9824986.1"/>
    </source>
</evidence>
<feature type="chain" id="PRO_5030909864" evidence="1">
    <location>
        <begin position="22"/>
        <end position="269"/>
    </location>
</feature>
<dbReference type="AlphaFoldDB" id="A0A7S2UPV0"/>
<feature type="signal peptide" evidence="1">
    <location>
        <begin position="1"/>
        <end position="21"/>
    </location>
</feature>
<accession>A0A7S2UPV0</accession>
<keyword evidence="1" id="KW-0732">Signal</keyword>
<gene>
    <name evidence="2" type="ORF">ASEP1449_LOCUS16820</name>
</gene>
<proteinExistence type="predicted"/>
<organism evidence="2">
    <name type="scientific">Attheya septentrionalis</name>
    <dbReference type="NCBI Taxonomy" id="420275"/>
    <lineage>
        <taxon>Eukaryota</taxon>
        <taxon>Sar</taxon>
        <taxon>Stramenopiles</taxon>
        <taxon>Ochrophyta</taxon>
        <taxon>Bacillariophyta</taxon>
        <taxon>Coscinodiscophyceae</taxon>
        <taxon>Chaetocerotophycidae</taxon>
        <taxon>Chaetocerotales</taxon>
        <taxon>Attheyaceae</taxon>
        <taxon>Attheya</taxon>
    </lineage>
</organism>
<reference evidence="2" key="1">
    <citation type="submission" date="2021-01" db="EMBL/GenBank/DDBJ databases">
        <authorList>
            <person name="Corre E."/>
            <person name="Pelletier E."/>
            <person name="Niang G."/>
            <person name="Scheremetjew M."/>
            <person name="Finn R."/>
            <person name="Kale V."/>
            <person name="Holt S."/>
            <person name="Cochrane G."/>
            <person name="Meng A."/>
            <person name="Brown T."/>
            <person name="Cohen L."/>
        </authorList>
    </citation>
    <scope>NUCLEOTIDE SEQUENCE</scope>
    <source>
        <strain evidence="2">CCMP2084</strain>
    </source>
</reference>
<evidence type="ECO:0000256" key="1">
    <source>
        <dbReference type="SAM" id="SignalP"/>
    </source>
</evidence>
<sequence length="269" mass="30677">MTLRLSSFLVIALTLVLPIESFSLVPSIGTPTTSASWTGTVVHQSSSSASEESTEDGSPKKTVFQVWQEKSDQVQERRLSLEQAGLKDLGQQEKALRLQLRESIEEMRESLLEQTQDFGVRDAVNQNFIDTRQLIIKDLRTVRDKEAEKIAANKKKVSDVWDEMSQQLSPLLMQFQGSDTTWDEMKATMGQQVPGFDELFKVIDQASSSSKVVYENSQFQKEIKKSMDSFRSDMKDQLEDLHGNIRFHIRISEDEKDKLVNEGVRIVKR</sequence>
<dbReference type="EMBL" id="HBHQ01024950">
    <property type="protein sequence ID" value="CAD9824986.1"/>
    <property type="molecule type" value="Transcribed_RNA"/>
</dbReference>
<protein>
    <submittedName>
        <fullName evidence="2">Uncharacterized protein</fullName>
    </submittedName>
</protein>
<name>A0A7S2UPV0_9STRA</name>